<feature type="transmembrane region" description="Helical" evidence="6">
    <location>
        <begin position="96"/>
        <end position="115"/>
    </location>
</feature>
<evidence type="ECO:0000256" key="2">
    <source>
        <dbReference type="ARBA" id="ARBA00007362"/>
    </source>
</evidence>
<comment type="subcellular location">
    <subcellularLocation>
        <location evidence="1">Membrane</location>
        <topology evidence="1">Multi-pass membrane protein</topology>
    </subcellularLocation>
</comment>
<dbReference type="OrthoDB" id="9806718at2"/>
<dbReference type="Gene3D" id="1.10.3730.20">
    <property type="match status" value="1"/>
</dbReference>
<dbReference type="PANTHER" id="PTHR32322">
    <property type="entry name" value="INNER MEMBRANE TRANSPORTER"/>
    <property type="match status" value="1"/>
</dbReference>
<dbReference type="InterPro" id="IPR050638">
    <property type="entry name" value="AA-Vitamin_Transporters"/>
</dbReference>
<proteinExistence type="inferred from homology"/>
<keyword evidence="4 6" id="KW-1133">Transmembrane helix</keyword>
<dbReference type="Pfam" id="PF00892">
    <property type="entry name" value="EamA"/>
    <property type="match status" value="1"/>
</dbReference>
<feature type="transmembrane region" description="Helical" evidence="6">
    <location>
        <begin position="65"/>
        <end position="84"/>
    </location>
</feature>
<reference evidence="8 9" key="1">
    <citation type="submission" date="2019-11" db="EMBL/GenBank/DDBJ databases">
        <title>Genome sequence of Moorella glycerini DSM11254.</title>
        <authorList>
            <person name="Poehlein A."/>
            <person name="Boeer T."/>
            <person name="Daniel R."/>
        </authorList>
    </citation>
    <scope>NUCLEOTIDE SEQUENCE [LARGE SCALE GENOMIC DNA]</scope>
    <source>
        <strain evidence="8 9">DSM 11254</strain>
    </source>
</reference>
<evidence type="ECO:0000256" key="1">
    <source>
        <dbReference type="ARBA" id="ARBA00004141"/>
    </source>
</evidence>
<gene>
    <name evidence="8" type="ORF">MGLY_07830</name>
</gene>
<protein>
    <submittedName>
        <fullName evidence="8">EamA-like transporter family protein</fullName>
    </submittedName>
</protein>
<organism evidence="8 9">
    <name type="scientific">Neomoorella glycerini</name>
    <dbReference type="NCBI Taxonomy" id="55779"/>
    <lineage>
        <taxon>Bacteria</taxon>
        <taxon>Bacillati</taxon>
        <taxon>Bacillota</taxon>
        <taxon>Clostridia</taxon>
        <taxon>Neomoorellales</taxon>
        <taxon>Neomoorellaceae</taxon>
        <taxon>Neomoorella</taxon>
    </lineage>
</organism>
<feature type="transmembrane region" description="Helical" evidence="6">
    <location>
        <begin position="122"/>
        <end position="138"/>
    </location>
</feature>
<name>A0A6I5ZNF5_9FIRM</name>
<evidence type="ECO:0000259" key="7">
    <source>
        <dbReference type="Pfam" id="PF00892"/>
    </source>
</evidence>
<evidence type="ECO:0000256" key="4">
    <source>
        <dbReference type="ARBA" id="ARBA00022989"/>
    </source>
</evidence>
<dbReference type="RefSeq" id="WP_156271925.1">
    <property type="nucleotide sequence ID" value="NZ_CP046244.1"/>
</dbReference>
<dbReference type="AlphaFoldDB" id="A0A6I5ZNF5"/>
<keyword evidence="3 6" id="KW-0812">Transmembrane</keyword>
<evidence type="ECO:0000256" key="6">
    <source>
        <dbReference type="SAM" id="Phobius"/>
    </source>
</evidence>
<evidence type="ECO:0000256" key="5">
    <source>
        <dbReference type="ARBA" id="ARBA00023136"/>
    </source>
</evidence>
<keyword evidence="9" id="KW-1185">Reference proteome</keyword>
<feature type="transmembrane region" description="Helical" evidence="6">
    <location>
        <begin position="31"/>
        <end position="53"/>
    </location>
</feature>
<dbReference type="SUPFAM" id="SSF103481">
    <property type="entry name" value="Multidrug resistance efflux transporter EmrE"/>
    <property type="match status" value="1"/>
</dbReference>
<dbReference type="PANTHER" id="PTHR32322:SF2">
    <property type="entry name" value="EAMA DOMAIN-CONTAINING PROTEIN"/>
    <property type="match status" value="1"/>
</dbReference>
<evidence type="ECO:0000313" key="8">
    <source>
        <dbReference type="EMBL" id="QGP91450.1"/>
    </source>
</evidence>
<dbReference type="GO" id="GO:0016020">
    <property type="term" value="C:membrane"/>
    <property type="evidence" value="ECO:0007669"/>
    <property type="project" value="UniProtKB-SubCell"/>
</dbReference>
<comment type="similarity">
    <text evidence="2">Belongs to the EamA transporter family.</text>
</comment>
<keyword evidence="5 6" id="KW-0472">Membrane</keyword>
<dbReference type="InterPro" id="IPR037185">
    <property type="entry name" value="EmrE-like"/>
</dbReference>
<dbReference type="Proteomes" id="UP000425916">
    <property type="component" value="Chromosome"/>
</dbReference>
<accession>A0A6I5ZNF5</accession>
<feature type="domain" description="EamA" evidence="7">
    <location>
        <begin position="2"/>
        <end position="137"/>
    </location>
</feature>
<dbReference type="InterPro" id="IPR000620">
    <property type="entry name" value="EamA_dom"/>
</dbReference>
<sequence>MNWLFWALLAMVFWGLSPIFAKLGLVKSDPFTALLIRTIGVFAALLLWGLATARLGSLKEVEPRTWALLLGEGLAASVVGHFAYFRALQAGKVSSVVPITASYPLIALVLAIALLGDKLSPGRGFGAVLIVTGIYLIQRF</sequence>
<evidence type="ECO:0000313" key="9">
    <source>
        <dbReference type="Proteomes" id="UP000425916"/>
    </source>
</evidence>
<dbReference type="EMBL" id="CP046244">
    <property type="protein sequence ID" value="QGP91450.1"/>
    <property type="molecule type" value="Genomic_DNA"/>
</dbReference>
<evidence type="ECO:0000256" key="3">
    <source>
        <dbReference type="ARBA" id="ARBA00022692"/>
    </source>
</evidence>